<keyword evidence="1" id="KW-0678">Repressor</keyword>
<keyword evidence="2" id="KW-0805">Transcription regulation</keyword>
<dbReference type="SMART" id="SM00422">
    <property type="entry name" value="HTH_MERR"/>
    <property type="match status" value="1"/>
</dbReference>
<dbReference type="InterPro" id="IPR000551">
    <property type="entry name" value="MerR-type_HTH_dom"/>
</dbReference>
<evidence type="ECO:0000256" key="2">
    <source>
        <dbReference type="ARBA" id="ARBA00023015"/>
    </source>
</evidence>
<dbReference type="RefSeq" id="WP_135245615.1">
    <property type="nucleotide sequence ID" value="NZ_SIHO01000002.1"/>
</dbReference>
<reference evidence="6 7" key="1">
    <citation type="submission" date="2019-02" db="EMBL/GenBank/DDBJ databases">
        <title>Polymorphobacter sp. isolated from the lake at the Tibet of China.</title>
        <authorList>
            <person name="Li A."/>
        </authorList>
    </citation>
    <scope>NUCLEOTIDE SEQUENCE [LARGE SCALE GENOMIC DNA]</scope>
    <source>
        <strain evidence="6 7">DJ1R-1</strain>
    </source>
</reference>
<dbReference type="EMBL" id="SIHO01000002">
    <property type="protein sequence ID" value="TFU03023.1"/>
    <property type="molecule type" value="Genomic_DNA"/>
</dbReference>
<protein>
    <submittedName>
        <fullName evidence="6">MerR family transcriptional regulator</fullName>
    </submittedName>
</protein>
<dbReference type="OrthoDB" id="9802944at2"/>
<evidence type="ECO:0000256" key="1">
    <source>
        <dbReference type="ARBA" id="ARBA00022491"/>
    </source>
</evidence>
<dbReference type="AlphaFoldDB" id="A0A4Y9EMH8"/>
<sequence length="232" mass="26459">MRMRELEKRTGVGRETIRYYIREGLLPEPDRASRNSASYNDDHVARLKAIKRLQDERFLPLAVIKTLLDAEDGERWLAPAAFPQLDSMLRARLDADAARIPVDTVVAGLGHSREEIAELVESGFIDVDAQDTVTARDAAILRVLDELRETGFTDSHNFRDGMMPIYNDFVEWVTAQEMRFFFEHTAGRVDEAEALDMAERGIASINELLSLMRTRAILRKLEVRRRVANDNA</sequence>
<dbReference type="GO" id="GO:0003677">
    <property type="term" value="F:DNA binding"/>
    <property type="evidence" value="ECO:0007669"/>
    <property type="project" value="UniProtKB-KW"/>
</dbReference>
<evidence type="ECO:0000313" key="6">
    <source>
        <dbReference type="EMBL" id="TFU03023.1"/>
    </source>
</evidence>
<evidence type="ECO:0000256" key="3">
    <source>
        <dbReference type="ARBA" id="ARBA00023125"/>
    </source>
</evidence>
<organism evidence="6 7">
    <name type="scientific">Glacieibacterium arshaanense</name>
    <dbReference type="NCBI Taxonomy" id="2511025"/>
    <lineage>
        <taxon>Bacteria</taxon>
        <taxon>Pseudomonadati</taxon>
        <taxon>Pseudomonadota</taxon>
        <taxon>Alphaproteobacteria</taxon>
        <taxon>Sphingomonadales</taxon>
        <taxon>Sphingosinicellaceae</taxon>
        <taxon>Glacieibacterium</taxon>
    </lineage>
</organism>
<keyword evidence="7" id="KW-1185">Reference proteome</keyword>
<name>A0A4Y9EMH8_9SPHN</name>
<gene>
    <name evidence="6" type="ORF">EUV02_07410</name>
</gene>
<accession>A0A4Y9EMH8</accession>
<dbReference type="PROSITE" id="PS50937">
    <property type="entry name" value="HTH_MERR_2"/>
    <property type="match status" value="1"/>
</dbReference>
<evidence type="ECO:0000259" key="5">
    <source>
        <dbReference type="PROSITE" id="PS50937"/>
    </source>
</evidence>
<dbReference type="Pfam" id="PF13411">
    <property type="entry name" value="MerR_1"/>
    <property type="match status" value="1"/>
</dbReference>
<dbReference type="InterPro" id="IPR009061">
    <property type="entry name" value="DNA-bd_dom_put_sf"/>
</dbReference>
<evidence type="ECO:0000256" key="4">
    <source>
        <dbReference type="ARBA" id="ARBA00023163"/>
    </source>
</evidence>
<feature type="domain" description="HTH merR-type" evidence="5">
    <location>
        <begin position="1"/>
        <end position="70"/>
    </location>
</feature>
<dbReference type="Proteomes" id="UP000297737">
    <property type="component" value="Unassembled WGS sequence"/>
</dbReference>
<dbReference type="SUPFAM" id="SSF46955">
    <property type="entry name" value="Putative DNA-binding domain"/>
    <property type="match status" value="1"/>
</dbReference>
<dbReference type="InterPro" id="IPR047057">
    <property type="entry name" value="MerR_fam"/>
</dbReference>
<keyword evidence="3" id="KW-0238">DNA-binding</keyword>
<dbReference type="Gene3D" id="1.10.1660.10">
    <property type="match status" value="1"/>
</dbReference>
<evidence type="ECO:0000313" key="7">
    <source>
        <dbReference type="Proteomes" id="UP000297737"/>
    </source>
</evidence>
<dbReference type="PANTHER" id="PTHR30204:SF69">
    <property type="entry name" value="MERR-FAMILY TRANSCRIPTIONAL REGULATOR"/>
    <property type="match status" value="1"/>
</dbReference>
<dbReference type="GO" id="GO:0003700">
    <property type="term" value="F:DNA-binding transcription factor activity"/>
    <property type="evidence" value="ECO:0007669"/>
    <property type="project" value="InterPro"/>
</dbReference>
<dbReference type="CDD" id="cd04780">
    <property type="entry name" value="HTH_MerR-like_sg5"/>
    <property type="match status" value="1"/>
</dbReference>
<dbReference type="PANTHER" id="PTHR30204">
    <property type="entry name" value="REDOX-CYCLING DRUG-SENSING TRANSCRIPTIONAL ACTIVATOR SOXR"/>
    <property type="match status" value="1"/>
</dbReference>
<comment type="caution">
    <text evidence="6">The sequence shown here is derived from an EMBL/GenBank/DDBJ whole genome shotgun (WGS) entry which is preliminary data.</text>
</comment>
<proteinExistence type="predicted"/>
<keyword evidence="4" id="KW-0804">Transcription</keyword>